<evidence type="ECO:0000256" key="1">
    <source>
        <dbReference type="ARBA" id="ARBA00006295"/>
    </source>
</evidence>
<gene>
    <name evidence="4" type="ORF">EDD40_1529</name>
</gene>
<reference evidence="4 5" key="1">
    <citation type="submission" date="2018-11" db="EMBL/GenBank/DDBJ databases">
        <title>Sequencing the genomes of 1000 actinobacteria strains.</title>
        <authorList>
            <person name="Klenk H.-P."/>
        </authorList>
    </citation>
    <scope>NUCLEOTIDE SEQUENCE [LARGE SCALE GENOMIC DNA]</scope>
    <source>
        <strain evidence="4 5">DSM 44231</strain>
    </source>
</reference>
<dbReference type="GO" id="GO:0005694">
    <property type="term" value="C:chromosome"/>
    <property type="evidence" value="ECO:0007669"/>
    <property type="project" value="TreeGrafter"/>
</dbReference>
<dbReference type="PANTHER" id="PTHR33375">
    <property type="entry name" value="CHROMOSOME-PARTITIONING PROTEIN PARB-RELATED"/>
    <property type="match status" value="1"/>
</dbReference>
<dbReference type="Pfam" id="PF02195">
    <property type="entry name" value="ParB_N"/>
    <property type="match status" value="1"/>
</dbReference>
<sequence length="230" mass="25290">MSRNHTARTRAALGHTQPLRSGRISITRLRLHPANMHRDPGDLTELVESIGQFGLLQPLLVQQRGEVHEIVDGRRRYLACRLANLRTVPVMWQASVTDDEVVAITVATDVHKKPMSPAERAHAIRCLRADGWTVREVAERYGKSEATIYNWLAQNPDDAPTPSARTSTGTTDPDPATFKTRRAPGWVQKGVDRLAERVLADAAETGLTGPQVVELVAELRGLTVSGGEAR</sequence>
<comment type="similarity">
    <text evidence="1">Belongs to the ParB family.</text>
</comment>
<dbReference type="SMART" id="SM00470">
    <property type="entry name" value="ParB"/>
    <property type="match status" value="1"/>
</dbReference>
<proteinExistence type="inferred from homology"/>
<dbReference type="GO" id="GO:0003677">
    <property type="term" value="F:DNA binding"/>
    <property type="evidence" value="ECO:0007669"/>
    <property type="project" value="InterPro"/>
</dbReference>
<dbReference type="InterPro" id="IPR036086">
    <property type="entry name" value="ParB/Sulfiredoxin_sf"/>
</dbReference>
<protein>
    <submittedName>
        <fullName evidence="4">ParB/RepB/Spo0J family partition protein</fullName>
    </submittedName>
</protein>
<dbReference type="GO" id="GO:0007059">
    <property type="term" value="P:chromosome segregation"/>
    <property type="evidence" value="ECO:0007669"/>
    <property type="project" value="TreeGrafter"/>
</dbReference>
<evidence type="ECO:0000256" key="2">
    <source>
        <dbReference type="SAM" id="MobiDB-lite"/>
    </source>
</evidence>
<dbReference type="NCBIfam" id="TIGR00180">
    <property type="entry name" value="parB_part"/>
    <property type="match status" value="1"/>
</dbReference>
<feature type="domain" description="ParB-like N-terminal" evidence="3">
    <location>
        <begin position="22"/>
        <end position="110"/>
    </location>
</feature>
<feature type="region of interest" description="Disordered" evidence="2">
    <location>
        <begin position="153"/>
        <end position="180"/>
    </location>
</feature>
<dbReference type="AlphaFoldDB" id="A0A3N1H199"/>
<dbReference type="InterPro" id="IPR003115">
    <property type="entry name" value="ParB_N"/>
</dbReference>
<dbReference type="InterPro" id="IPR004437">
    <property type="entry name" value="ParB/RepB/Spo0J"/>
</dbReference>
<dbReference type="Gene3D" id="3.90.1530.30">
    <property type="match status" value="1"/>
</dbReference>
<dbReference type="PANTHER" id="PTHR33375:SF1">
    <property type="entry name" value="CHROMOSOME-PARTITIONING PROTEIN PARB-RELATED"/>
    <property type="match status" value="1"/>
</dbReference>
<dbReference type="InterPro" id="IPR050336">
    <property type="entry name" value="Chromosome_partition/occlusion"/>
</dbReference>
<evidence type="ECO:0000259" key="3">
    <source>
        <dbReference type="SMART" id="SM00470"/>
    </source>
</evidence>
<dbReference type="Pfam" id="PF13384">
    <property type="entry name" value="HTH_23"/>
    <property type="match status" value="1"/>
</dbReference>
<dbReference type="SUPFAM" id="SSF110849">
    <property type="entry name" value="ParB/Sulfiredoxin"/>
    <property type="match status" value="1"/>
</dbReference>
<name>A0A3N1H199_9PSEU</name>
<evidence type="ECO:0000313" key="4">
    <source>
        <dbReference type="EMBL" id="ROP36264.1"/>
    </source>
</evidence>
<dbReference type="OrthoDB" id="3176965at2"/>
<comment type="caution">
    <text evidence="4">The sequence shown here is derived from an EMBL/GenBank/DDBJ whole genome shotgun (WGS) entry which is preliminary data.</text>
</comment>
<dbReference type="EMBL" id="RJKM01000001">
    <property type="protein sequence ID" value="ROP36264.1"/>
    <property type="molecule type" value="Genomic_DNA"/>
</dbReference>
<organism evidence="4 5">
    <name type="scientific">Saccharothrix texasensis</name>
    <dbReference type="NCBI Taxonomy" id="103734"/>
    <lineage>
        <taxon>Bacteria</taxon>
        <taxon>Bacillati</taxon>
        <taxon>Actinomycetota</taxon>
        <taxon>Actinomycetes</taxon>
        <taxon>Pseudonocardiales</taxon>
        <taxon>Pseudonocardiaceae</taxon>
        <taxon>Saccharothrix</taxon>
    </lineage>
</organism>
<keyword evidence="5" id="KW-1185">Reference proteome</keyword>
<dbReference type="Gene3D" id="1.10.10.2830">
    <property type="match status" value="1"/>
</dbReference>
<dbReference type="Proteomes" id="UP000268727">
    <property type="component" value="Unassembled WGS sequence"/>
</dbReference>
<accession>A0A3N1H199</accession>
<evidence type="ECO:0000313" key="5">
    <source>
        <dbReference type="Proteomes" id="UP000268727"/>
    </source>
</evidence>
<dbReference type="RefSeq" id="WP_123742282.1">
    <property type="nucleotide sequence ID" value="NZ_RJKM01000001.1"/>
</dbReference>